<keyword evidence="6 9" id="KW-0547">Nucleotide-binding</keyword>
<feature type="region of interest" description="Disordered" evidence="12">
    <location>
        <begin position="52"/>
        <end position="90"/>
    </location>
</feature>
<organism evidence="14 15">
    <name type="scientific">Natronospira bacteriovora</name>
    <dbReference type="NCBI Taxonomy" id="3069753"/>
    <lineage>
        <taxon>Bacteria</taxon>
        <taxon>Pseudomonadati</taxon>
        <taxon>Pseudomonadota</taxon>
        <taxon>Gammaproteobacteria</taxon>
        <taxon>Natronospirales</taxon>
        <taxon>Natronospiraceae</taxon>
        <taxon>Natronospira</taxon>
    </lineage>
</organism>
<dbReference type="PANTHER" id="PTHR43381">
    <property type="entry name" value="TRANSLATION INITIATION FACTOR IF-2-RELATED"/>
    <property type="match status" value="1"/>
</dbReference>
<dbReference type="InterPro" id="IPR013575">
    <property type="entry name" value="IF2_assoc_dom_bac"/>
</dbReference>
<protein>
    <recommendedName>
        <fullName evidence="3 9">Translation initiation factor IF-2</fullName>
    </recommendedName>
</protein>
<evidence type="ECO:0000256" key="7">
    <source>
        <dbReference type="ARBA" id="ARBA00022917"/>
    </source>
</evidence>
<accession>A0ABU0W6Q6</accession>
<name>A0ABU0W6Q6_9GAMM</name>
<comment type="similarity">
    <text evidence="2 9 10">Belongs to the TRAFAC class translation factor GTPase superfamily. Classic translation factor GTPase family. IF-2 subfamily.</text>
</comment>
<feature type="domain" description="Tr-type G" evidence="13">
    <location>
        <begin position="368"/>
        <end position="537"/>
    </location>
</feature>
<evidence type="ECO:0000256" key="4">
    <source>
        <dbReference type="ARBA" id="ARBA00022490"/>
    </source>
</evidence>
<dbReference type="Proteomes" id="UP001239019">
    <property type="component" value="Unassembled WGS sequence"/>
</dbReference>
<dbReference type="Pfam" id="PF00009">
    <property type="entry name" value="GTP_EFTU"/>
    <property type="match status" value="1"/>
</dbReference>
<dbReference type="Pfam" id="PF11987">
    <property type="entry name" value="IF-2"/>
    <property type="match status" value="1"/>
</dbReference>
<dbReference type="InterPro" id="IPR009061">
    <property type="entry name" value="DNA-bd_dom_put_sf"/>
</dbReference>
<evidence type="ECO:0000256" key="10">
    <source>
        <dbReference type="RuleBase" id="RU000644"/>
    </source>
</evidence>
<dbReference type="InterPro" id="IPR004161">
    <property type="entry name" value="EFTu-like_2"/>
</dbReference>
<dbReference type="InterPro" id="IPR027417">
    <property type="entry name" value="P-loop_NTPase"/>
</dbReference>
<evidence type="ECO:0000256" key="5">
    <source>
        <dbReference type="ARBA" id="ARBA00022540"/>
    </source>
</evidence>
<dbReference type="Pfam" id="PF22042">
    <property type="entry name" value="EF-G_D2"/>
    <property type="match status" value="1"/>
</dbReference>
<feature type="compositionally biased region" description="Low complexity" evidence="12">
    <location>
        <begin position="159"/>
        <end position="178"/>
    </location>
</feature>
<feature type="compositionally biased region" description="Basic and acidic residues" evidence="12">
    <location>
        <begin position="104"/>
        <end position="154"/>
    </location>
</feature>
<dbReference type="SUPFAM" id="SSF52156">
    <property type="entry name" value="Initiation factor IF2/eIF5b, domain 3"/>
    <property type="match status" value="1"/>
</dbReference>
<dbReference type="Gene3D" id="2.40.30.10">
    <property type="entry name" value="Translation factors"/>
    <property type="match status" value="2"/>
</dbReference>
<dbReference type="GO" id="GO:0003743">
    <property type="term" value="F:translation initiation factor activity"/>
    <property type="evidence" value="ECO:0007669"/>
    <property type="project" value="UniProtKB-KW"/>
</dbReference>
<keyword evidence="5 9" id="KW-0396">Initiation factor</keyword>
<feature type="compositionally biased region" description="Acidic residues" evidence="12">
    <location>
        <begin position="179"/>
        <end position="195"/>
    </location>
</feature>
<dbReference type="PANTHER" id="PTHR43381:SF5">
    <property type="entry name" value="TR-TYPE G DOMAIN-CONTAINING PROTEIN"/>
    <property type="match status" value="1"/>
</dbReference>
<dbReference type="InterPro" id="IPR006847">
    <property type="entry name" value="IF2_N"/>
</dbReference>
<reference evidence="14 15" key="1">
    <citation type="submission" date="2023-08" db="EMBL/GenBank/DDBJ databases">
        <title>Whole-genome sequencing of halo(alkali)philic microorganisms from hypersaline lakes.</title>
        <authorList>
            <person name="Sorokin D.Y."/>
            <person name="Abbas B."/>
            <person name="Merkel A.Y."/>
        </authorList>
    </citation>
    <scope>NUCLEOTIDE SEQUENCE [LARGE SCALE GENOMIC DNA]</scope>
    <source>
        <strain evidence="14 15">AB-CW4</strain>
    </source>
</reference>
<evidence type="ECO:0000256" key="1">
    <source>
        <dbReference type="ARBA" id="ARBA00004496"/>
    </source>
</evidence>
<evidence type="ECO:0000259" key="13">
    <source>
        <dbReference type="PROSITE" id="PS51722"/>
    </source>
</evidence>
<dbReference type="InterPro" id="IPR009000">
    <property type="entry name" value="Transl_B-barrel_sf"/>
</dbReference>
<feature type="binding site" evidence="9">
    <location>
        <begin position="423"/>
        <end position="427"/>
    </location>
    <ligand>
        <name>GTP</name>
        <dbReference type="ChEBI" id="CHEBI:37565"/>
    </ligand>
</feature>
<dbReference type="RefSeq" id="WP_306727638.1">
    <property type="nucleotide sequence ID" value="NZ_JAVDDT010000002.1"/>
</dbReference>
<proteinExistence type="inferred from homology"/>
<dbReference type="InterPro" id="IPR023115">
    <property type="entry name" value="TIF_IF2_dom3"/>
</dbReference>
<evidence type="ECO:0000256" key="6">
    <source>
        <dbReference type="ARBA" id="ARBA00022741"/>
    </source>
</evidence>
<evidence type="ECO:0000256" key="12">
    <source>
        <dbReference type="SAM" id="MobiDB-lite"/>
    </source>
</evidence>
<dbReference type="EMBL" id="JAVDDT010000002">
    <property type="protein sequence ID" value="MDQ2069145.1"/>
    <property type="molecule type" value="Genomic_DNA"/>
</dbReference>
<feature type="binding site" evidence="9">
    <location>
        <begin position="477"/>
        <end position="480"/>
    </location>
    <ligand>
        <name>GTP</name>
        <dbReference type="ChEBI" id="CHEBI:37565"/>
    </ligand>
</feature>
<keyword evidence="4 9" id="KW-0963">Cytoplasm</keyword>
<evidence type="ECO:0000256" key="11">
    <source>
        <dbReference type="RuleBase" id="RU000645"/>
    </source>
</evidence>
<dbReference type="PROSITE" id="PS01176">
    <property type="entry name" value="IF2"/>
    <property type="match status" value="1"/>
</dbReference>
<dbReference type="SUPFAM" id="SSF50447">
    <property type="entry name" value="Translation proteins"/>
    <property type="match status" value="2"/>
</dbReference>
<dbReference type="SUPFAM" id="SSF46955">
    <property type="entry name" value="Putative DNA-binding domain"/>
    <property type="match status" value="1"/>
</dbReference>
<dbReference type="HAMAP" id="MF_00100_B">
    <property type="entry name" value="IF_2_B"/>
    <property type="match status" value="1"/>
</dbReference>
<dbReference type="Pfam" id="PF08364">
    <property type="entry name" value="IF2_assoc"/>
    <property type="match status" value="1"/>
</dbReference>
<keyword evidence="8 9" id="KW-0342">GTP-binding</keyword>
<dbReference type="CDD" id="cd03692">
    <property type="entry name" value="mtIF2_IVc"/>
    <property type="match status" value="1"/>
</dbReference>
<dbReference type="InterPro" id="IPR005225">
    <property type="entry name" value="Small_GTP-bd"/>
</dbReference>
<dbReference type="Pfam" id="PF04760">
    <property type="entry name" value="IF2_N"/>
    <property type="match status" value="2"/>
</dbReference>
<dbReference type="NCBIfam" id="TIGR00487">
    <property type="entry name" value="IF-2"/>
    <property type="match status" value="1"/>
</dbReference>
<evidence type="ECO:0000313" key="14">
    <source>
        <dbReference type="EMBL" id="MDQ2069145.1"/>
    </source>
</evidence>
<keyword evidence="7 9" id="KW-0648">Protein biosynthesis</keyword>
<feature type="compositionally biased region" description="Basic and acidic residues" evidence="12">
    <location>
        <begin position="245"/>
        <end position="255"/>
    </location>
</feature>
<evidence type="ECO:0000256" key="3">
    <source>
        <dbReference type="ARBA" id="ARBA00020675"/>
    </source>
</evidence>
<dbReference type="InterPro" id="IPR000795">
    <property type="entry name" value="T_Tr_GTP-bd_dom"/>
</dbReference>
<evidence type="ECO:0000256" key="8">
    <source>
        <dbReference type="ARBA" id="ARBA00023134"/>
    </source>
</evidence>
<dbReference type="InterPro" id="IPR000178">
    <property type="entry name" value="TF_IF2_bacterial-like"/>
</dbReference>
<dbReference type="Gene3D" id="3.30.56.50">
    <property type="entry name" value="Putative DNA-binding domain, N-terminal subdomain of bacterial translation initiation factor IF2"/>
    <property type="match status" value="1"/>
</dbReference>
<feature type="region of interest" description="Disordered" evidence="12">
    <location>
        <begin position="104"/>
        <end position="282"/>
    </location>
</feature>
<feature type="region of interest" description="G-domain" evidence="9">
    <location>
        <begin position="371"/>
        <end position="519"/>
    </location>
</feature>
<dbReference type="InterPro" id="IPR053905">
    <property type="entry name" value="EF-G-like_DII"/>
</dbReference>
<dbReference type="InterPro" id="IPR015760">
    <property type="entry name" value="TIF_IF2"/>
</dbReference>
<evidence type="ECO:0000313" key="15">
    <source>
        <dbReference type="Proteomes" id="UP001239019"/>
    </source>
</evidence>
<dbReference type="NCBIfam" id="TIGR00231">
    <property type="entry name" value="small_GTP"/>
    <property type="match status" value="1"/>
</dbReference>
<sequence>MAEVTVKEFAETVGVPVERLLTQLSEAGIDVTDPDGTINDEQKLELLAYLRRGKSAGSEEEGGPSRITLRRRSRSELRTAGSQGRAKTVNVEVRRKRTYVKRSDILEQEKKRQEEEQARLDAERQAREEVERKQREEEEAARKAQEAEAARAEEEAAAEAEASVEAPGEAEAAVAAAEEVAEAEAEESAEEEADDEARAEAERERAAEEERRRAEQEARRQEEEDEKRQRAQAAKAKPKKGQKAGRQELHVARDKQGRRKSQAGRPSRAAASGGGRHGFERPAGPVIREVVVPESITVGDLAQRMAIKANEVIKVMMKMGVMATINQSIDQETAALVVEEMGHKVKLQKENELEERVMEVPMEGEEVQRAPVVTVMGHVDHGKTSLLDHIRRAKVAAGEAGGITQHIGAYHVDTDSGMVTFLDTPGHAAFTAMRARGAKLTDIVVLVVAADDGVMPQTIEAVQHAKAAGTPIVVAVNKIDKPEADPDRVKNELSQHEVIPEEWGGDTQFVHVSAHTGEGIDTLLESLALQAEVMELKAIDSGVAHGVVIESKLEKGRGPVATVLVQHGKLKQGEILLAGREYGRVRAMFDETGKEVKEAGPSIPVEVLGLSGVPEAGDDVVVVENERKAREVAEFRQSKQRDAKLARQQAAKLDEMFQQMGDGANVGILNVMLKADVQGSAEALSESLQKLSTDEVKVKIVATGIGGITESDVNLAAASDAVIIGFNVRADGSAKRQVSETGVDLRYYSVIYEAIDDVKAALSGMLSPELREEIVGLAEVKDVFRSPKFGNIAGCLVVDGSVKRNNPIRVLRDNVVIYEGELESLRRFKDDVNEVRAGTECGIGVRDYNDVKAGDQIECYERHEVERSL</sequence>
<feature type="binding site" evidence="9">
    <location>
        <begin position="377"/>
        <end position="384"/>
    </location>
    <ligand>
        <name>GTP</name>
        <dbReference type="ChEBI" id="CHEBI:37565"/>
    </ligand>
</feature>
<dbReference type="CDD" id="cd01887">
    <property type="entry name" value="IF2_eIF5B"/>
    <property type="match status" value="1"/>
</dbReference>
<dbReference type="Gene3D" id="3.40.50.10050">
    <property type="entry name" value="Translation initiation factor IF- 2, domain 3"/>
    <property type="match status" value="1"/>
</dbReference>
<dbReference type="SUPFAM" id="SSF52540">
    <property type="entry name" value="P-loop containing nucleoside triphosphate hydrolases"/>
    <property type="match status" value="1"/>
</dbReference>
<evidence type="ECO:0000256" key="2">
    <source>
        <dbReference type="ARBA" id="ARBA00007733"/>
    </source>
</evidence>
<keyword evidence="15" id="KW-1185">Reference proteome</keyword>
<comment type="caution">
    <text evidence="14">The sequence shown here is derived from an EMBL/GenBank/DDBJ whole genome shotgun (WGS) entry which is preliminary data.</text>
</comment>
<dbReference type="InterPro" id="IPR036925">
    <property type="entry name" value="TIF_IF2_dom3_sf"/>
</dbReference>
<comment type="function">
    <text evidence="9 10">One of the essential components for the initiation of protein synthesis. Protects formylmethionyl-tRNA from spontaneous hydrolysis and promotes its binding to the 30S ribosomal subunits. Also involved in the hydrolysis of GTP during the formation of the 70S ribosomal complex.</text>
</comment>
<comment type="subcellular location">
    <subcellularLocation>
        <location evidence="1 9 11">Cytoplasm</location>
    </subcellularLocation>
</comment>
<dbReference type="Pfam" id="PF03144">
    <property type="entry name" value="GTP_EFTU_D2"/>
    <property type="match status" value="1"/>
</dbReference>
<dbReference type="CDD" id="cd03702">
    <property type="entry name" value="IF2_mtIF2_II"/>
    <property type="match status" value="1"/>
</dbReference>
<feature type="compositionally biased region" description="Basic and acidic residues" evidence="12">
    <location>
        <begin position="196"/>
        <end position="229"/>
    </location>
</feature>
<gene>
    <name evidence="9 14" type="primary">infB</name>
    <name evidence="14" type="ORF">RBH19_04600</name>
</gene>
<evidence type="ECO:0000256" key="9">
    <source>
        <dbReference type="HAMAP-Rule" id="MF_00100"/>
    </source>
</evidence>
<dbReference type="InterPro" id="IPR044145">
    <property type="entry name" value="IF2_II"/>
</dbReference>
<dbReference type="PROSITE" id="PS51722">
    <property type="entry name" value="G_TR_2"/>
    <property type="match status" value="1"/>
</dbReference>
<dbReference type="Gene3D" id="3.40.50.300">
    <property type="entry name" value="P-loop containing nucleotide triphosphate hydrolases"/>
    <property type="match status" value="1"/>
</dbReference>